<evidence type="ECO:0000256" key="1">
    <source>
        <dbReference type="SAM" id="MobiDB-lite"/>
    </source>
</evidence>
<protein>
    <submittedName>
        <fullName evidence="3">LAMI_0B05666g1_1</fullName>
    </submittedName>
</protein>
<dbReference type="PROSITE" id="PS50181">
    <property type="entry name" value="FBOX"/>
    <property type="match status" value="1"/>
</dbReference>
<dbReference type="Gene3D" id="1.20.1280.50">
    <property type="match status" value="1"/>
</dbReference>
<evidence type="ECO:0000313" key="4">
    <source>
        <dbReference type="Proteomes" id="UP000191024"/>
    </source>
</evidence>
<reference evidence="3 4" key="1">
    <citation type="submission" date="2016-03" db="EMBL/GenBank/DDBJ databases">
        <authorList>
            <person name="Devillers H."/>
        </authorList>
    </citation>
    <scope>NUCLEOTIDE SEQUENCE [LARGE SCALE GENOMIC DNA]</scope>
    <source>
        <strain evidence="3">CBS 11717</strain>
    </source>
</reference>
<dbReference type="Pfam" id="PF12937">
    <property type="entry name" value="F-box-like"/>
    <property type="match status" value="1"/>
</dbReference>
<dbReference type="InterPro" id="IPR036047">
    <property type="entry name" value="F-box-like_dom_sf"/>
</dbReference>
<dbReference type="EMBL" id="LT598464">
    <property type="protein sequence ID" value="SCU81315.1"/>
    <property type="molecule type" value="Genomic_DNA"/>
</dbReference>
<evidence type="ECO:0000259" key="2">
    <source>
        <dbReference type="PROSITE" id="PS50181"/>
    </source>
</evidence>
<keyword evidence="4" id="KW-1185">Reference proteome</keyword>
<dbReference type="SUPFAM" id="SSF81383">
    <property type="entry name" value="F-box domain"/>
    <property type="match status" value="1"/>
</dbReference>
<organism evidence="3 4">
    <name type="scientific">Lachancea mirantina</name>
    <dbReference type="NCBI Taxonomy" id="1230905"/>
    <lineage>
        <taxon>Eukaryota</taxon>
        <taxon>Fungi</taxon>
        <taxon>Dikarya</taxon>
        <taxon>Ascomycota</taxon>
        <taxon>Saccharomycotina</taxon>
        <taxon>Saccharomycetes</taxon>
        <taxon>Saccharomycetales</taxon>
        <taxon>Saccharomycetaceae</taxon>
        <taxon>Lachancea</taxon>
    </lineage>
</organism>
<feature type="compositionally biased region" description="Low complexity" evidence="1">
    <location>
        <begin position="222"/>
        <end position="235"/>
    </location>
</feature>
<sequence>MANATSNGQVTMKSLEELPLEVIFRILFFLPFEDLRQVSKTCRMLRVLSNESIMYHRMLRDPSSSCFWTKRLLFDFLHIVNRKTDILGHISAEKVSIIGTLRAIQQRFDLDCSQGLLASNFETSELSLRYPRLEYENMCDGGKRRCPSPQRPIAGASDKQNKAYLAILKGFHKIADRASDLRQEDTQVRPVTPTKTRNVPPAAPSPSTTLDETQPLEFADDSPTSSFHSRSASSLFSEAPKVAESEWPYLYELERVSDENTDSDSSSSNGYIEQLRNSNKVKDKRFIYERLASKDRAGNTISGKRSKHPASNSLQAAFELPEELQKAPNNASKRTVSQGYLIELERLERCSSPPSPGCYDGNNTAKGPDLSSKYLSRYEDHVMREQTTDTNNTIILNRKTIHHKRSSKRPPRRKLIASVTVENRICYEKI</sequence>
<accession>A0A1G4IWB5</accession>
<dbReference type="InterPro" id="IPR001810">
    <property type="entry name" value="F-box_dom"/>
</dbReference>
<proteinExistence type="predicted"/>
<feature type="domain" description="F-box" evidence="2">
    <location>
        <begin position="12"/>
        <end position="58"/>
    </location>
</feature>
<dbReference type="SMART" id="SM00256">
    <property type="entry name" value="FBOX"/>
    <property type="match status" value="1"/>
</dbReference>
<name>A0A1G4IWB5_9SACH</name>
<dbReference type="AlphaFoldDB" id="A0A1G4IWB5"/>
<gene>
    <name evidence="3" type="ORF">LAMI_0B05666G</name>
</gene>
<dbReference type="Proteomes" id="UP000191024">
    <property type="component" value="Chromosome B"/>
</dbReference>
<dbReference type="OrthoDB" id="3219396at2759"/>
<evidence type="ECO:0000313" key="3">
    <source>
        <dbReference type="EMBL" id="SCU81315.1"/>
    </source>
</evidence>
<feature type="region of interest" description="Disordered" evidence="1">
    <location>
        <begin position="179"/>
        <end position="235"/>
    </location>
</feature>